<dbReference type="GO" id="GO:0006508">
    <property type="term" value="P:proteolysis"/>
    <property type="evidence" value="ECO:0007669"/>
    <property type="project" value="UniProtKB-KW"/>
</dbReference>
<protein>
    <submittedName>
        <fullName evidence="8">Uncharacterized protein</fullName>
    </submittedName>
</protein>
<sequence>MASAPLGDNCSHSSLLLKPSDHAYKVGYKEYTAKQLSNAAGNSKGVTELTASFPRPLVLPSDDLSEDPRYPGQSLRSWIREPHRNEVASGRNVIYVASPPTISRDIKMMDWWALPEYKNQGPNITDPGAEMPGADVIEAFLGAFYTGMKIARLSPGFSFVSWEKPVSSKANRQSIPRYIGLRRKGEVVGIRTRPSPDGIFQVQFNLNDILDAAISALPADAYALLLLIHQDLYEDEEDDFCCGRAYGGSRVAVVSSARYNPSFDEVQRVERVHAWPASHCEIYINSACESAGATNKRPSKKRRTETTIAKADSKSSSPSSNDRPGPIHAAVEAHHVLPQTNTISTAKSLNDLWTARVCRTASHELGHCFGLDHCVYYACVMQSTASMAEDVRQPPYLCPVDFAKLQRATGATEAEHYAALAEFCDARGTTHMFAALSAWVKARLLELERRKL</sequence>
<organism evidence="8 9">
    <name type="scientific">Heterodermia speciosa</name>
    <dbReference type="NCBI Taxonomy" id="116794"/>
    <lineage>
        <taxon>Eukaryota</taxon>
        <taxon>Fungi</taxon>
        <taxon>Dikarya</taxon>
        <taxon>Ascomycota</taxon>
        <taxon>Pezizomycotina</taxon>
        <taxon>Lecanoromycetes</taxon>
        <taxon>OSLEUM clade</taxon>
        <taxon>Lecanoromycetidae</taxon>
        <taxon>Caliciales</taxon>
        <taxon>Physciaceae</taxon>
        <taxon>Heterodermia</taxon>
    </lineage>
</organism>
<keyword evidence="5" id="KW-0862">Zinc</keyword>
<evidence type="ECO:0000256" key="4">
    <source>
        <dbReference type="ARBA" id="ARBA00022801"/>
    </source>
</evidence>
<dbReference type="GO" id="GO:0008237">
    <property type="term" value="F:metallopeptidase activity"/>
    <property type="evidence" value="ECO:0007669"/>
    <property type="project" value="UniProtKB-KW"/>
</dbReference>
<evidence type="ECO:0000256" key="3">
    <source>
        <dbReference type="ARBA" id="ARBA00022723"/>
    </source>
</evidence>
<dbReference type="PANTHER" id="PTHR15910">
    <property type="entry name" value="ARCHAEMETZINCIN"/>
    <property type="match status" value="1"/>
</dbReference>
<evidence type="ECO:0000313" key="8">
    <source>
        <dbReference type="EMBL" id="CAF9905913.1"/>
    </source>
</evidence>
<keyword evidence="2" id="KW-0645">Protease</keyword>
<dbReference type="Pfam" id="PF07998">
    <property type="entry name" value="Peptidase_M54"/>
    <property type="match status" value="1"/>
</dbReference>
<evidence type="ECO:0000256" key="2">
    <source>
        <dbReference type="ARBA" id="ARBA00022670"/>
    </source>
</evidence>
<comment type="cofactor">
    <cofactor evidence="1">
        <name>Zn(2+)</name>
        <dbReference type="ChEBI" id="CHEBI:29105"/>
    </cofactor>
</comment>
<keyword evidence="9" id="KW-1185">Reference proteome</keyword>
<dbReference type="InterPro" id="IPR012962">
    <property type="entry name" value="Pept_M54_archaemetzincn"/>
</dbReference>
<evidence type="ECO:0000256" key="7">
    <source>
        <dbReference type="SAM" id="MobiDB-lite"/>
    </source>
</evidence>
<reference evidence="8" key="1">
    <citation type="submission" date="2021-03" db="EMBL/GenBank/DDBJ databases">
        <authorList>
            <person name="Tagirdzhanova G."/>
        </authorList>
    </citation>
    <scope>NUCLEOTIDE SEQUENCE</scope>
</reference>
<dbReference type="OrthoDB" id="2365600at2759"/>
<evidence type="ECO:0000313" key="9">
    <source>
        <dbReference type="Proteomes" id="UP000664521"/>
    </source>
</evidence>
<dbReference type="Gene3D" id="3.40.390.10">
    <property type="entry name" value="Collagenase (Catalytic Domain)"/>
    <property type="match status" value="1"/>
</dbReference>
<dbReference type="InterPro" id="IPR024079">
    <property type="entry name" value="MetalloPept_cat_dom_sf"/>
</dbReference>
<keyword evidence="4" id="KW-0378">Hydrolase</keyword>
<dbReference type="PANTHER" id="PTHR15910:SF1">
    <property type="entry name" value="ARCHAEMETZINCIN-2"/>
    <property type="match status" value="1"/>
</dbReference>
<dbReference type="EMBL" id="CAJPDS010000004">
    <property type="protein sequence ID" value="CAF9905913.1"/>
    <property type="molecule type" value="Genomic_DNA"/>
</dbReference>
<feature type="region of interest" description="Disordered" evidence="7">
    <location>
        <begin position="292"/>
        <end position="327"/>
    </location>
</feature>
<dbReference type="CDD" id="cd11375">
    <property type="entry name" value="Peptidase_M54"/>
    <property type="match status" value="1"/>
</dbReference>
<evidence type="ECO:0000256" key="1">
    <source>
        <dbReference type="ARBA" id="ARBA00001947"/>
    </source>
</evidence>
<evidence type="ECO:0000256" key="6">
    <source>
        <dbReference type="ARBA" id="ARBA00023049"/>
    </source>
</evidence>
<dbReference type="Proteomes" id="UP000664521">
    <property type="component" value="Unassembled WGS sequence"/>
</dbReference>
<evidence type="ECO:0000256" key="5">
    <source>
        <dbReference type="ARBA" id="ARBA00022833"/>
    </source>
</evidence>
<name>A0A8H3EIH5_9LECA</name>
<keyword evidence="6" id="KW-0482">Metalloprotease</keyword>
<dbReference type="SUPFAM" id="SSF55486">
    <property type="entry name" value="Metalloproteases ('zincins'), catalytic domain"/>
    <property type="match status" value="1"/>
</dbReference>
<keyword evidence="3" id="KW-0479">Metal-binding</keyword>
<dbReference type="AlphaFoldDB" id="A0A8H3EIH5"/>
<gene>
    <name evidence="8" type="ORF">HETSPECPRED_005990</name>
</gene>
<comment type="caution">
    <text evidence="8">The sequence shown here is derived from an EMBL/GenBank/DDBJ whole genome shotgun (WGS) entry which is preliminary data.</text>
</comment>
<accession>A0A8H3EIH5</accession>
<dbReference type="GO" id="GO:0046872">
    <property type="term" value="F:metal ion binding"/>
    <property type="evidence" value="ECO:0007669"/>
    <property type="project" value="UniProtKB-KW"/>
</dbReference>
<proteinExistence type="predicted"/>